<dbReference type="Gene3D" id="2.60.40.1610">
    <property type="entry name" value="Domain of unknown function DUF1254"/>
    <property type="match status" value="1"/>
</dbReference>
<dbReference type="PANTHER" id="PTHR36509:SF2">
    <property type="entry name" value="BLL3101 PROTEIN"/>
    <property type="match status" value="1"/>
</dbReference>
<accession>A0ABT7NF47</accession>
<proteinExistence type="predicted"/>
<evidence type="ECO:0000313" key="4">
    <source>
        <dbReference type="Proteomes" id="UP001174908"/>
    </source>
</evidence>
<dbReference type="InterPro" id="IPR010621">
    <property type="entry name" value="DUF1214"/>
</dbReference>
<feature type="domain" description="DUF1254" evidence="2">
    <location>
        <begin position="43"/>
        <end position="152"/>
    </location>
</feature>
<sequence length="330" mass="36429">MGARVAESAAKASTAAQRVTVENFARAESDLYFAGIVKNGGFGKFDHTRNVAPLDKQTVVRLNRDTLYSAGVFDLDAGPVTITLPDPGSRFMSMQVMDEDQYTHGVHYKPGSYTFDRASMGTRYFVAAIRLLVDPNDAQDLAKVRALQDSVKVQQQATGSFEIPRWDAASQKKVRDALVVLADTLPDKNRMFGSKAEVDPVRYLMGAASAWGGNPDKDAVYLSVVPAGNDGKTIYKLTAREVPVDGFWSVSVYDARGYYQKNSFDAYTMNNITAKKEADGSVNIQFGGCEAKTVNCLPITRGWNYMVRLYRPRAEILDGRWKFPEAQAAR</sequence>
<name>A0ABT7NF47_9BURK</name>
<evidence type="ECO:0000313" key="3">
    <source>
        <dbReference type="EMBL" id="MDM0046563.1"/>
    </source>
</evidence>
<protein>
    <submittedName>
        <fullName evidence="3">DUF1254 domain-containing protein</fullName>
    </submittedName>
</protein>
<keyword evidence="4" id="KW-1185">Reference proteome</keyword>
<comment type="caution">
    <text evidence="3">The sequence shown here is derived from an EMBL/GenBank/DDBJ whole genome shotgun (WGS) entry which is preliminary data.</text>
</comment>
<evidence type="ECO:0000259" key="1">
    <source>
        <dbReference type="Pfam" id="PF06742"/>
    </source>
</evidence>
<dbReference type="Pfam" id="PF06742">
    <property type="entry name" value="DUF1214"/>
    <property type="match status" value="1"/>
</dbReference>
<dbReference type="InterPro" id="IPR037049">
    <property type="entry name" value="DUF1214_C_sf"/>
</dbReference>
<dbReference type="EMBL" id="JASZYV010000004">
    <property type="protein sequence ID" value="MDM0046563.1"/>
    <property type="molecule type" value="Genomic_DNA"/>
</dbReference>
<evidence type="ECO:0000259" key="2">
    <source>
        <dbReference type="Pfam" id="PF06863"/>
    </source>
</evidence>
<feature type="domain" description="DUF1214" evidence="1">
    <location>
        <begin position="230"/>
        <end position="313"/>
    </location>
</feature>
<gene>
    <name evidence="3" type="ORF">QTH91_18885</name>
</gene>
<reference evidence="3" key="1">
    <citation type="submission" date="2023-06" db="EMBL/GenBank/DDBJ databases">
        <authorList>
            <person name="Jiang Y."/>
            <person name="Liu Q."/>
        </authorList>
    </citation>
    <scope>NUCLEOTIDE SEQUENCE</scope>
    <source>
        <strain evidence="3">CGMCC 1.12089</strain>
    </source>
</reference>
<dbReference type="InterPro" id="IPR037050">
    <property type="entry name" value="DUF1254_sf"/>
</dbReference>
<dbReference type="PANTHER" id="PTHR36509">
    <property type="entry name" value="BLL3101 PROTEIN"/>
    <property type="match status" value="1"/>
</dbReference>
<dbReference type="Proteomes" id="UP001174908">
    <property type="component" value="Unassembled WGS sequence"/>
</dbReference>
<dbReference type="InterPro" id="IPR010679">
    <property type="entry name" value="DUF1254"/>
</dbReference>
<dbReference type="Gene3D" id="2.60.120.600">
    <property type="entry name" value="Domain of unknown function DUF1214, C-terminal domain"/>
    <property type="match status" value="1"/>
</dbReference>
<dbReference type="Pfam" id="PF06863">
    <property type="entry name" value="DUF1254"/>
    <property type="match status" value="1"/>
</dbReference>
<organism evidence="3 4">
    <name type="scientific">Variovorax dokdonensis</name>
    <dbReference type="NCBI Taxonomy" id="344883"/>
    <lineage>
        <taxon>Bacteria</taxon>
        <taxon>Pseudomonadati</taxon>
        <taxon>Pseudomonadota</taxon>
        <taxon>Betaproteobacteria</taxon>
        <taxon>Burkholderiales</taxon>
        <taxon>Comamonadaceae</taxon>
        <taxon>Variovorax</taxon>
    </lineage>
</organism>
<dbReference type="SUPFAM" id="SSF160935">
    <property type="entry name" value="VPA0735-like"/>
    <property type="match status" value="1"/>
</dbReference>